<proteinExistence type="predicted"/>
<dbReference type="AlphaFoldDB" id="A0A3E5F4Q2"/>
<name>A0A3E5F4Q2_BACUN</name>
<dbReference type="EMBL" id="JAQNSB010000015">
    <property type="protein sequence ID" value="MDC1855352.1"/>
    <property type="molecule type" value="Genomic_DNA"/>
</dbReference>
<gene>
    <name evidence="2" type="ORF">DXB37_03860</name>
    <name evidence="1" type="ORF">POZ22_11255</name>
</gene>
<evidence type="ECO:0000313" key="1">
    <source>
        <dbReference type="EMBL" id="MDC1855352.1"/>
    </source>
</evidence>
<dbReference type="RefSeq" id="WP_117599679.1">
    <property type="nucleotide sequence ID" value="NZ_JAQNSB010000015.1"/>
</dbReference>
<reference evidence="1" key="2">
    <citation type="submission" date="2022-10" db="EMBL/GenBank/DDBJ databases">
        <title>Human gut microbiome strain richness.</title>
        <authorList>
            <person name="Chen-Liaw A."/>
        </authorList>
    </citation>
    <scope>NUCLEOTIDE SEQUENCE</scope>
    <source>
        <strain evidence="1">BSD2780061687st1_G10_BSD2780061687b_171204</strain>
    </source>
</reference>
<accession>A0A3E5F4Q2</accession>
<reference evidence="2 3" key="1">
    <citation type="submission" date="2018-08" db="EMBL/GenBank/DDBJ databases">
        <title>A genome reference for cultivated species of the human gut microbiota.</title>
        <authorList>
            <person name="Zou Y."/>
            <person name="Xue W."/>
            <person name="Luo G."/>
        </authorList>
    </citation>
    <scope>NUCLEOTIDE SEQUENCE [LARGE SCALE GENOMIC DNA]</scope>
    <source>
        <strain evidence="2 3">OM03-4</strain>
    </source>
</reference>
<dbReference type="Proteomes" id="UP000260759">
    <property type="component" value="Unassembled WGS sequence"/>
</dbReference>
<dbReference type="EMBL" id="QSVA01000002">
    <property type="protein sequence ID" value="RGN96776.1"/>
    <property type="molecule type" value="Genomic_DNA"/>
</dbReference>
<comment type="caution">
    <text evidence="2">The sequence shown here is derived from an EMBL/GenBank/DDBJ whole genome shotgun (WGS) entry which is preliminary data.</text>
</comment>
<protein>
    <submittedName>
        <fullName evidence="2">Uncharacterized protein</fullName>
    </submittedName>
</protein>
<sequence length="285" mass="33206">MRILEELFTTISEFRKYAPYAESNVTFDQLNSSAISAKKQMVIILTKDVYTELTADEGELKEALRLAMANLTMAKQLIFDVVSKRKDDVDIYKHEQESMRRSYIENYYNAMDTVIQLLDNSQTVPSWKETRYKKMLDVLKIKSTEEFDMLYTIDMSYLFFFRTIPIQSEALDDGISAYFERAEKKEEILRLLKRCLAKQTIAIALRRFDILDFPSTIRNLFEDSKVMRYGTQEQERLLALSDSLLEEVKRELANIDLLLSTDSSGSVDTNTSFNRPDDIIMLMPC</sequence>
<evidence type="ECO:0000313" key="3">
    <source>
        <dbReference type="Proteomes" id="UP000260759"/>
    </source>
</evidence>
<evidence type="ECO:0000313" key="2">
    <source>
        <dbReference type="EMBL" id="RGN96776.1"/>
    </source>
</evidence>
<dbReference type="Proteomes" id="UP001214113">
    <property type="component" value="Unassembled WGS sequence"/>
</dbReference>
<organism evidence="2 3">
    <name type="scientific">Bacteroides uniformis</name>
    <dbReference type="NCBI Taxonomy" id="820"/>
    <lineage>
        <taxon>Bacteria</taxon>
        <taxon>Pseudomonadati</taxon>
        <taxon>Bacteroidota</taxon>
        <taxon>Bacteroidia</taxon>
        <taxon>Bacteroidales</taxon>
        <taxon>Bacteroidaceae</taxon>
        <taxon>Bacteroides</taxon>
    </lineage>
</organism>